<evidence type="ECO:0000313" key="1">
    <source>
        <dbReference type="EMBL" id="MEC3861473.1"/>
    </source>
</evidence>
<sequence>MQVIGLCRFSYPAEGGFQVAHDSIAERIAYLYDPARLEDRFRHFETLCLPGLKAQTDPDFTLLILTGDSLPGWARDRLTDLCRDFPQARILQQPPMPHRKVCNTVLNDARAPGAPCLQFRHDDDDAVAVDFVARLRAAARDAAPLIARERHVAIDFNRGFVAEAGPDGICASESVHPFWGVALAMAVNAGVRQTIMNFAHSKMPRFMPSLSYTDSAMYVRGHNRFNDSRQGDKTRIENLLPLGPEAERLFADRFAIDCDQVRRAFATA</sequence>
<dbReference type="Proteomes" id="UP001348149">
    <property type="component" value="Unassembled WGS sequence"/>
</dbReference>
<evidence type="ECO:0000313" key="2">
    <source>
        <dbReference type="Proteomes" id="UP001348149"/>
    </source>
</evidence>
<comment type="caution">
    <text evidence="1">The sequence shown here is derived from an EMBL/GenBank/DDBJ whole genome shotgun (WGS) entry which is preliminary data.</text>
</comment>
<dbReference type="RefSeq" id="WP_326297258.1">
    <property type="nucleotide sequence ID" value="NZ_JAYLLH010000010.1"/>
</dbReference>
<accession>A0ABU6HJ59</accession>
<dbReference type="InterPro" id="IPR029044">
    <property type="entry name" value="Nucleotide-diphossugar_trans"/>
</dbReference>
<dbReference type="InterPro" id="IPR021466">
    <property type="entry name" value="Put_rhamnosyl_transferase"/>
</dbReference>
<protein>
    <submittedName>
        <fullName evidence="1">Glycosyltransferase</fullName>
    </submittedName>
</protein>
<organism evidence="1 2">
    <name type="scientific">Mesobacterium hydrothermale</name>
    <dbReference type="NCBI Taxonomy" id="3111907"/>
    <lineage>
        <taxon>Bacteria</taxon>
        <taxon>Pseudomonadati</taxon>
        <taxon>Pseudomonadota</taxon>
        <taxon>Alphaproteobacteria</taxon>
        <taxon>Rhodobacterales</taxon>
        <taxon>Roseobacteraceae</taxon>
        <taxon>Mesobacterium</taxon>
    </lineage>
</organism>
<dbReference type="SUPFAM" id="SSF53448">
    <property type="entry name" value="Nucleotide-diphospho-sugar transferases"/>
    <property type="match status" value="1"/>
</dbReference>
<proteinExistence type="predicted"/>
<dbReference type="Pfam" id="PF11316">
    <property type="entry name" value="Rhamno_transf"/>
    <property type="match status" value="1"/>
</dbReference>
<gene>
    <name evidence="1" type="ORF">VK792_09270</name>
</gene>
<name>A0ABU6HJ59_9RHOB</name>
<reference evidence="1 2" key="1">
    <citation type="submission" date="2024-01" db="EMBL/GenBank/DDBJ databases">
        <title>Mesobacterium rodlantinim sp. nov., isolated from shallow sea hydrothermal systems off Kueishantao Island.</title>
        <authorList>
            <person name="Su Z."/>
            <person name="Tang K."/>
        </authorList>
    </citation>
    <scope>NUCLEOTIDE SEQUENCE [LARGE SCALE GENOMIC DNA]</scope>
    <source>
        <strain evidence="1 2">TK19101</strain>
    </source>
</reference>
<dbReference type="EMBL" id="JAYLLH010000010">
    <property type="protein sequence ID" value="MEC3861473.1"/>
    <property type="molecule type" value="Genomic_DNA"/>
</dbReference>
<keyword evidence="2" id="KW-1185">Reference proteome</keyword>